<organism evidence="18 19">
    <name type="scientific">Zoarces viviparus</name>
    <name type="common">Viviparous eelpout</name>
    <name type="synonym">Blennius viviparus</name>
    <dbReference type="NCBI Taxonomy" id="48416"/>
    <lineage>
        <taxon>Eukaryota</taxon>
        <taxon>Metazoa</taxon>
        <taxon>Chordata</taxon>
        <taxon>Craniata</taxon>
        <taxon>Vertebrata</taxon>
        <taxon>Euteleostomi</taxon>
        <taxon>Actinopterygii</taxon>
        <taxon>Neopterygii</taxon>
        <taxon>Teleostei</taxon>
        <taxon>Neoteleostei</taxon>
        <taxon>Acanthomorphata</taxon>
        <taxon>Eupercaria</taxon>
        <taxon>Perciformes</taxon>
        <taxon>Cottioidei</taxon>
        <taxon>Zoarcales</taxon>
        <taxon>Zoarcidae</taxon>
        <taxon>Zoarcinae</taxon>
        <taxon>Zoarces</taxon>
    </lineage>
</organism>
<dbReference type="GO" id="GO:0003723">
    <property type="term" value="F:RNA binding"/>
    <property type="evidence" value="ECO:0007669"/>
    <property type="project" value="UniProtKB-KW"/>
</dbReference>
<feature type="region of interest" description="Disordered" evidence="16">
    <location>
        <begin position="688"/>
        <end position="838"/>
    </location>
</feature>
<dbReference type="InterPro" id="IPR019147">
    <property type="entry name" value="SWAP_N_domain"/>
</dbReference>
<feature type="compositionally biased region" description="Polar residues" evidence="16">
    <location>
        <begin position="394"/>
        <end position="413"/>
    </location>
</feature>
<dbReference type="SUPFAM" id="SSF109905">
    <property type="entry name" value="Surp module (SWAP domain)"/>
    <property type="match status" value="2"/>
</dbReference>
<evidence type="ECO:0000256" key="13">
    <source>
        <dbReference type="ARBA" id="ARBA00068355"/>
    </source>
</evidence>
<evidence type="ECO:0000256" key="9">
    <source>
        <dbReference type="ARBA" id="ARBA00023054"/>
    </source>
</evidence>
<comment type="caution">
    <text evidence="18">The sequence shown here is derived from an EMBL/GenBank/DDBJ whole genome shotgun (WGS) entry which is preliminary data.</text>
</comment>
<evidence type="ECO:0000256" key="10">
    <source>
        <dbReference type="ARBA" id="ARBA00023163"/>
    </source>
</evidence>
<dbReference type="SMART" id="SM00648">
    <property type="entry name" value="SWAP"/>
    <property type="match status" value="2"/>
</dbReference>
<feature type="region of interest" description="Disordered" evidence="16">
    <location>
        <begin position="259"/>
        <end position="285"/>
    </location>
</feature>
<keyword evidence="8" id="KW-0805">Transcription regulation</keyword>
<feature type="region of interest" description="Disordered" evidence="16">
    <location>
        <begin position="636"/>
        <end position="655"/>
    </location>
</feature>
<evidence type="ECO:0000313" key="19">
    <source>
        <dbReference type="Proteomes" id="UP001488805"/>
    </source>
</evidence>
<evidence type="ECO:0000256" key="12">
    <source>
        <dbReference type="ARBA" id="ARBA00023242"/>
    </source>
</evidence>
<dbReference type="Pfam" id="PF09750">
    <property type="entry name" value="DRY_EERY"/>
    <property type="match status" value="1"/>
</dbReference>
<dbReference type="Gene3D" id="1.10.10.790">
    <property type="entry name" value="Surp module"/>
    <property type="match status" value="2"/>
</dbReference>
<keyword evidence="3" id="KW-0597">Phosphoprotein</keyword>
<dbReference type="FunFam" id="1.10.10.790:FF:000003">
    <property type="entry name" value="Splicing factor, suppressor of white-apricot homolog"/>
    <property type="match status" value="1"/>
</dbReference>
<keyword evidence="2" id="KW-0678">Repressor</keyword>
<evidence type="ECO:0000256" key="6">
    <source>
        <dbReference type="ARBA" id="ARBA00022884"/>
    </source>
</evidence>
<evidence type="ECO:0000256" key="2">
    <source>
        <dbReference type="ARBA" id="ARBA00022491"/>
    </source>
</evidence>
<evidence type="ECO:0000256" key="7">
    <source>
        <dbReference type="ARBA" id="ARBA00022990"/>
    </source>
</evidence>
<evidence type="ECO:0000256" key="4">
    <source>
        <dbReference type="ARBA" id="ARBA00022664"/>
    </source>
</evidence>
<name>A0AAW1FDH9_ZOAVI</name>
<dbReference type="PROSITE" id="PS50128">
    <property type="entry name" value="SURP"/>
    <property type="match status" value="2"/>
</dbReference>
<keyword evidence="9" id="KW-0175">Coiled coil</keyword>
<keyword evidence="7" id="KW-0007">Acetylation</keyword>
<dbReference type="Pfam" id="PF01805">
    <property type="entry name" value="Surp"/>
    <property type="match status" value="2"/>
</dbReference>
<reference evidence="18 19" key="1">
    <citation type="journal article" date="2024" name="Genome Biol. Evol.">
        <title>Chromosome-level genome assembly of the viviparous eelpout Zoarces viviparus.</title>
        <authorList>
            <person name="Fuhrmann N."/>
            <person name="Brasseur M.V."/>
            <person name="Bakowski C.E."/>
            <person name="Podsiadlowski L."/>
            <person name="Prost S."/>
            <person name="Krehenwinkel H."/>
            <person name="Mayer C."/>
        </authorList>
    </citation>
    <scope>NUCLEOTIDE SEQUENCE [LARGE SCALE GENOMIC DNA]</scope>
    <source>
        <strain evidence="18">NO-MEL_2022_Ind0_liver</strain>
    </source>
</reference>
<feature type="compositionally biased region" description="Basic residues" evidence="16">
    <location>
        <begin position="732"/>
        <end position="749"/>
    </location>
</feature>
<feature type="compositionally biased region" description="Basic and acidic residues" evidence="16">
    <location>
        <begin position="636"/>
        <end position="654"/>
    </location>
</feature>
<comment type="subcellular location">
    <subcellularLocation>
        <location evidence="1">Nucleus</location>
    </subcellularLocation>
</comment>
<dbReference type="EMBL" id="JBCEZU010000078">
    <property type="protein sequence ID" value="KAK9532729.1"/>
    <property type="molecule type" value="Genomic_DNA"/>
</dbReference>
<feature type="domain" description="SURP motif" evidence="17">
    <location>
        <begin position="463"/>
        <end position="503"/>
    </location>
</feature>
<feature type="compositionally biased region" description="Polar residues" evidence="16">
    <location>
        <begin position="791"/>
        <end position="808"/>
    </location>
</feature>
<protein>
    <recommendedName>
        <fullName evidence="13">Splicing factor, suppressor of white-apricot homolog</fullName>
    </recommendedName>
    <alternativeName>
        <fullName evidence="15">Splicing factor, arginine/serine-rich 8</fullName>
    </alternativeName>
    <alternativeName>
        <fullName evidence="14">Suppressor of white apricot protein homolog</fullName>
    </alternativeName>
</protein>
<dbReference type="InterPro" id="IPR035967">
    <property type="entry name" value="SWAP/Surp_sf"/>
</dbReference>
<accession>A0AAW1FDH9</accession>
<sequence length="874" mass="96622">MYRRGAAKKDHNNKPVKKDVSDSDKYADLLVFGYACKLFPDDERALYHEHGKHLIPWMGEKNIMIDRYDGRGHLHDLSEYDSGSWNTSYQLSEEEARIEALCDEERYLALHTDLLEEEARQEEEYKRLSEALADEGTYTAVAFKYSADYYDPSQPTVEDDANRECEEVEPEESEEPFVALPGLTIPPDVELPATIKTHNIIERTANFVSQQGAQFEIVLKAKQSGNSQFDFLRFDHYLNPYYRHILRAMKEGRYNLVSAKKQEPSQESNSDDSDDDGDGSYLHPSLFAPKRCSRLEELVKPLKVMDPDHPLAALVRKARQERNGTAAVATKAEEVTDPVVSSTPAQYTADPNAAAIYYGYYMLPDGTFCLAPPPPGIDASSYYNSMPAAVMAPPTSSEALPNLGTTPAPSETNAMAPPAPAPSPVASSAAPAVVPETSLKPEAQVSAPASAAIIPPPPDTQPVIDKLAEYVARNGLKFEAGVRAKNDPRFDFLQSWNQYNTYYEFKKNYFLQKEGRSFPEHETDDEDDDALQSGTSGLDSTLIKASFAPICFAIKAKENDMLPLEKNRVRLDDDSDEDKLLEEQGLAALMGGAEMAVKDPAQVGAPEEKRPSLSLEELEAKQVKQKLEDRLAAAAREKLAQASKESKEKQLQAERKRKAALFLQTLRGPFAGEPEAKRARLESAAQLELQEALPVPPQVSSAQPACPQDQRAAVENKGAHRSREPPSSSAYKRSRRSRSRSHSPGRRDRRGPSTERRRDERERERHHPSSSSSLPRGHSRSRSPPEKRRSFLSSSGQMQIVASSLSPYSSPGRALSPSASPASSLAHSRGGSLDKDKAVASSIVSSIQSKITQDLMAKVRAMLATSKTFQPPDS</sequence>
<dbReference type="SMART" id="SM01141">
    <property type="entry name" value="DRY_EERY"/>
    <property type="match status" value="1"/>
</dbReference>
<evidence type="ECO:0000256" key="8">
    <source>
        <dbReference type="ARBA" id="ARBA00023015"/>
    </source>
</evidence>
<evidence type="ECO:0000313" key="18">
    <source>
        <dbReference type="EMBL" id="KAK9532729.1"/>
    </source>
</evidence>
<keyword evidence="12" id="KW-0539">Nucleus</keyword>
<keyword evidence="11" id="KW-0508">mRNA splicing</keyword>
<keyword evidence="19" id="KW-1185">Reference proteome</keyword>
<feature type="compositionally biased region" description="Acidic residues" evidence="16">
    <location>
        <begin position="269"/>
        <end position="278"/>
    </location>
</feature>
<evidence type="ECO:0000256" key="14">
    <source>
        <dbReference type="ARBA" id="ARBA00078360"/>
    </source>
</evidence>
<feature type="region of interest" description="Disordered" evidence="16">
    <location>
        <begin position="1"/>
        <end position="20"/>
    </location>
</feature>
<gene>
    <name evidence="18" type="ORF">VZT92_010103</name>
</gene>
<dbReference type="FunFam" id="1.10.10.790:FF:000014">
    <property type="entry name" value="Splicing factor SWAP"/>
    <property type="match status" value="1"/>
</dbReference>
<keyword evidence="5" id="KW-0677">Repeat</keyword>
<feature type="compositionally biased region" description="Low complexity" evidence="16">
    <location>
        <begin position="809"/>
        <end position="829"/>
    </location>
</feature>
<proteinExistence type="predicted"/>
<dbReference type="InterPro" id="IPR040397">
    <property type="entry name" value="SWAP"/>
</dbReference>
<evidence type="ECO:0000256" key="11">
    <source>
        <dbReference type="ARBA" id="ARBA00023187"/>
    </source>
</evidence>
<keyword evidence="10" id="KW-0804">Transcription</keyword>
<feature type="region of interest" description="Disordered" evidence="16">
    <location>
        <begin position="394"/>
        <end position="423"/>
    </location>
</feature>
<evidence type="ECO:0000256" key="16">
    <source>
        <dbReference type="SAM" id="MobiDB-lite"/>
    </source>
</evidence>
<dbReference type="PANTHER" id="PTHR13161">
    <property type="entry name" value="SPLICING FACTOR SUPPRESSOR OF WHITE APRICOT"/>
    <property type="match status" value="1"/>
</dbReference>
<keyword evidence="4" id="KW-0507">mRNA processing</keyword>
<evidence type="ECO:0000256" key="5">
    <source>
        <dbReference type="ARBA" id="ARBA00022737"/>
    </source>
</evidence>
<dbReference type="InterPro" id="IPR000061">
    <property type="entry name" value="Surp"/>
</dbReference>
<feature type="compositionally biased region" description="Basic and acidic residues" evidence="16">
    <location>
        <begin position="7"/>
        <end position="20"/>
    </location>
</feature>
<feature type="compositionally biased region" description="Basic and acidic residues" evidence="16">
    <location>
        <begin position="712"/>
        <end position="724"/>
    </location>
</feature>
<feature type="domain" description="SURP motif" evidence="17">
    <location>
        <begin position="200"/>
        <end position="242"/>
    </location>
</feature>
<evidence type="ECO:0000256" key="3">
    <source>
        <dbReference type="ARBA" id="ARBA00022553"/>
    </source>
</evidence>
<dbReference type="AlphaFoldDB" id="A0AAW1FDH9"/>
<evidence type="ECO:0000256" key="15">
    <source>
        <dbReference type="ARBA" id="ARBA00079562"/>
    </source>
</evidence>
<keyword evidence="6" id="KW-0694">RNA-binding</keyword>
<dbReference type="GO" id="GO:0005634">
    <property type="term" value="C:nucleus"/>
    <property type="evidence" value="ECO:0007669"/>
    <property type="project" value="UniProtKB-SubCell"/>
</dbReference>
<dbReference type="GO" id="GO:0000395">
    <property type="term" value="P:mRNA 5'-splice site recognition"/>
    <property type="evidence" value="ECO:0007669"/>
    <property type="project" value="TreeGrafter"/>
</dbReference>
<evidence type="ECO:0000259" key="17">
    <source>
        <dbReference type="PROSITE" id="PS50128"/>
    </source>
</evidence>
<dbReference type="Proteomes" id="UP001488805">
    <property type="component" value="Unassembled WGS sequence"/>
</dbReference>
<dbReference type="PANTHER" id="PTHR13161:SF15">
    <property type="entry name" value="SPLICING FACTOR, SUPPRESSOR OF WHITE-APRICOT HOMOLOG"/>
    <property type="match status" value="1"/>
</dbReference>
<feature type="compositionally biased region" description="Basic and acidic residues" evidence="16">
    <location>
        <begin position="750"/>
        <end position="767"/>
    </location>
</feature>
<evidence type="ECO:0000256" key="1">
    <source>
        <dbReference type="ARBA" id="ARBA00004123"/>
    </source>
</evidence>